<organism evidence="2 3">
    <name type="scientific">Candida boidinii</name>
    <name type="common">Yeast</name>
    <dbReference type="NCBI Taxonomy" id="5477"/>
    <lineage>
        <taxon>Eukaryota</taxon>
        <taxon>Fungi</taxon>
        <taxon>Dikarya</taxon>
        <taxon>Ascomycota</taxon>
        <taxon>Saccharomycotina</taxon>
        <taxon>Pichiomycetes</taxon>
        <taxon>Pichiales</taxon>
        <taxon>Pichiaceae</taxon>
        <taxon>Ogataea</taxon>
        <taxon>Ogataea/Candida clade</taxon>
    </lineage>
</organism>
<evidence type="ECO:0000256" key="1">
    <source>
        <dbReference type="SAM" id="MobiDB-lite"/>
    </source>
</evidence>
<proteinExistence type="predicted"/>
<dbReference type="EMBL" id="BSXN01001742">
    <property type="protein sequence ID" value="GME74305.1"/>
    <property type="molecule type" value="Genomic_DNA"/>
</dbReference>
<name>A0A9W6T699_CANBO</name>
<keyword evidence="3" id="KW-1185">Reference proteome</keyword>
<accession>A0A9W6T699</accession>
<gene>
    <name evidence="2" type="ORF">Cboi02_000436800</name>
</gene>
<dbReference type="AlphaFoldDB" id="A0A9W6T699"/>
<evidence type="ECO:0000313" key="2">
    <source>
        <dbReference type="EMBL" id="GME74305.1"/>
    </source>
</evidence>
<evidence type="ECO:0000313" key="3">
    <source>
        <dbReference type="Proteomes" id="UP001165120"/>
    </source>
</evidence>
<feature type="region of interest" description="Disordered" evidence="1">
    <location>
        <begin position="472"/>
        <end position="498"/>
    </location>
</feature>
<reference evidence="2" key="1">
    <citation type="submission" date="2023-04" db="EMBL/GenBank/DDBJ databases">
        <title>Candida boidinii NBRC 10035.</title>
        <authorList>
            <person name="Ichikawa N."/>
            <person name="Sato H."/>
            <person name="Tonouchi N."/>
        </authorList>
    </citation>
    <scope>NUCLEOTIDE SEQUENCE</scope>
    <source>
        <strain evidence="2">NBRC 10035</strain>
    </source>
</reference>
<feature type="compositionally biased region" description="Low complexity" evidence="1">
    <location>
        <begin position="481"/>
        <end position="492"/>
    </location>
</feature>
<comment type="caution">
    <text evidence="2">The sequence shown here is derived from an EMBL/GenBank/DDBJ whole genome shotgun (WGS) entry which is preliminary data.</text>
</comment>
<protein>
    <submittedName>
        <fullName evidence="2">Unnamed protein product</fullName>
    </submittedName>
</protein>
<sequence length="529" mass="61332">MSENMLDIDEEPDYFQQFQPSVDDFEALKLIGKMKEYKEKNRLYPTDRSLDWLIRKYVKGQDIEFIDRAEFLKTSNIQSSEFDQNGDKGKNISCDIGTQSVDNSDLFSFSNKISSAETLLTPIWKTLDYFGYKKKGEPSITLIAPELLKMGHHLDLAQTFRKEAISQLIAYASTMSDFTARDILIEYIYILNNEFQMQDQLGPRLKEVYFTLMLVQCREQRYKDNQKDQIKKYRKLQKAELKKKAMYEEEKKSYGLTNSLKKTGLKTTNIDSEDILANENKALCKSATCYDEYFINKAIKVNLRDALYNYSRIVCHQSEKLRNNSKYFYTYCDVMAKLINIEIKKVEYYDNRNNIQFNMINKSAILDIEKTKKDIEGINDDKNTGSDFSIEDEADFDQNLGYSFDSDLPKKENLKIEVDDKHVDNVSNKNSNIVTTIDVGPPVGNNKRSDKAEAERVNYSKNDDILRNISDNISRDKENNDGNNNNNIGNHNFHNENNEAYQSMKPPVATTVVFNDLNISDLPSNNWSN</sequence>
<dbReference type="Proteomes" id="UP001165120">
    <property type="component" value="Unassembled WGS sequence"/>
</dbReference>